<protein>
    <submittedName>
        <fullName evidence="1">Uncharacterized protein</fullName>
    </submittedName>
</protein>
<dbReference type="SUPFAM" id="SSF46689">
    <property type="entry name" value="Homeodomain-like"/>
    <property type="match status" value="1"/>
</dbReference>
<evidence type="ECO:0000313" key="1">
    <source>
        <dbReference type="EMBL" id="RNI27625.1"/>
    </source>
</evidence>
<dbReference type="EMBL" id="RJJE01000017">
    <property type="protein sequence ID" value="RNI27625.1"/>
    <property type="molecule type" value="Genomic_DNA"/>
</dbReference>
<dbReference type="CDD" id="cd00093">
    <property type="entry name" value="HTH_XRE"/>
    <property type="match status" value="1"/>
</dbReference>
<keyword evidence="2" id="KW-1185">Reference proteome</keyword>
<dbReference type="Proteomes" id="UP000271010">
    <property type="component" value="Unassembled WGS sequence"/>
</dbReference>
<dbReference type="OrthoDB" id="981159at2"/>
<organism evidence="1 2">
    <name type="scientific">Rufibacter immobilis</name>
    <dbReference type="NCBI Taxonomy" id="1348778"/>
    <lineage>
        <taxon>Bacteria</taxon>
        <taxon>Pseudomonadati</taxon>
        <taxon>Bacteroidota</taxon>
        <taxon>Cytophagia</taxon>
        <taxon>Cytophagales</taxon>
        <taxon>Hymenobacteraceae</taxon>
        <taxon>Rufibacter</taxon>
    </lineage>
</organism>
<dbReference type="InterPro" id="IPR009057">
    <property type="entry name" value="Homeodomain-like_sf"/>
</dbReference>
<dbReference type="AlphaFoldDB" id="A0A3M9MQZ2"/>
<evidence type="ECO:0000313" key="2">
    <source>
        <dbReference type="Proteomes" id="UP000271010"/>
    </source>
</evidence>
<sequence length="125" mass="14675">MCKHIAEEFWAMDHKGEILEKAVRESGIRIADLAKKLRISRGTLYNRFEEYNLDWSFMSEVGKIINKDFSYLFTDIPKSVSNLNNDVQDNAQEFKTLSDCTKELLATQRKYIALLERHNQLLESR</sequence>
<gene>
    <name evidence="1" type="ORF">EFA69_16030</name>
</gene>
<dbReference type="InterPro" id="IPR001387">
    <property type="entry name" value="Cro/C1-type_HTH"/>
</dbReference>
<comment type="caution">
    <text evidence="1">The sequence shown here is derived from an EMBL/GenBank/DDBJ whole genome shotgun (WGS) entry which is preliminary data.</text>
</comment>
<reference evidence="1 2" key="1">
    <citation type="submission" date="2018-11" db="EMBL/GenBank/DDBJ databases">
        <title>Rufibacter latericius sp. nov., isolated from water in Baiyang Lake.</title>
        <authorList>
            <person name="Yang Y."/>
        </authorList>
    </citation>
    <scope>NUCLEOTIDE SEQUENCE [LARGE SCALE GENOMIC DNA]</scope>
    <source>
        <strain evidence="1 2">MCC P1</strain>
    </source>
</reference>
<name>A0A3M9MQZ2_9BACT</name>
<dbReference type="Gene3D" id="1.10.10.60">
    <property type="entry name" value="Homeodomain-like"/>
    <property type="match status" value="1"/>
</dbReference>
<proteinExistence type="predicted"/>
<accession>A0A3M9MQZ2</accession>